<dbReference type="AlphaFoldDB" id="A0A1T5MRS1"/>
<feature type="transmembrane region" description="Helical" evidence="1">
    <location>
        <begin position="7"/>
        <end position="26"/>
    </location>
</feature>
<evidence type="ECO:0000313" key="2">
    <source>
        <dbReference type="EMBL" id="SKC90915.1"/>
    </source>
</evidence>
<protein>
    <submittedName>
        <fullName evidence="2">Uncharacterized protein</fullName>
    </submittedName>
</protein>
<reference evidence="2 3" key="1">
    <citation type="submission" date="2017-02" db="EMBL/GenBank/DDBJ databases">
        <authorList>
            <person name="Peterson S.W."/>
        </authorList>
    </citation>
    <scope>NUCLEOTIDE SEQUENCE [LARGE SCALE GENOMIC DNA]</scope>
    <source>
        <strain evidence="2 3">M1</strain>
    </source>
</reference>
<dbReference type="Proteomes" id="UP000190285">
    <property type="component" value="Unassembled WGS sequence"/>
</dbReference>
<accession>A0A1T5MRS1</accession>
<dbReference type="EMBL" id="FUZT01000023">
    <property type="protein sequence ID" value="SKC90915.1"/>
    <property type="molecule type" value="Genomic_DNA"/>
</dbReference>
<dbReference type="STRING" id="36842.SAMN02194393_05238"/>
<keyword evidence="1" id="KW-1133">Transmembrane helix</keyword>
<keyword evidence="1" id="KW-0472">Membrane</keyword>
<name>A0A1T5MRS1_9FIRM</name>
<keyword evidence="3" id="KW-1185">Reference proteome</keyword>
<evidence type="ECO:0000313" key="3">
    <source>
        <dbReference type="Proteomes" id="UP000190285"/>
    </source>
</evidence>
<organism evidence="2 3">
    <name type="scientific">Maledivibacter halophilus</name>
    <dbReference type="NCBI Taxonomy" id="36842"/>
    <lineage>
        <taxon>Bacteria</taxon>
        <taxon>Bacillati</taxon>
        <taxon>Bacillota</taxon>
        <taxon>Clostridia</taxon>
        <taxon>Peptostreptococcales</taxon>
        <taxon>Caminicellaceae</taxon>
        <taxon>Maledivibacter</taxon>
    </lineage>
</organism>
<gene>
    <name evidence="2" type="ORF">SAMN02194393_05238</name>
</gene>
<keyword evidence="1" id="KW-0812">Transmembrane</keyword>
<proteinExistence type="predicted"/>
<sequence length="53" mass="6129">MIIKVDFVLAMMILLIICICLTNFFMKIANFIGDKLKIGTFFIKLFNKIGKNK</sequence>
<evidence type="ECO:0000256" key="1">
    <source>
        <dbReference type="SAM" id="Phobius"/>
    </source>
</evidence>